<proteinExistence type="predicted"/>
<feature type="region of interest" description="Disordered" evidence="1">
    <location>
        <begin position="1"/>
        <end position="29"/>
    </location>
</feature>
<keyword evidence="2" id="KW-1133">Transmembrane helix</keyword>
<evidence type="ECO:0000256" key="1">
    <source>
        <dbReference type="SAM" id="MobiDB-lite"/>
    </source>
</evidence>
<feature type="transmembrane region" description="Helical" evidence="2">
    <location>
        <begin position="44"/>
        <end position="62"/>
    </location>
</feature>
<comment type="caution">
    <text evidence="3">The sequence shown here is derived from an EMBL/GenBank/DDBJ whole genome shotgun (WGS) entry which is preliminary data.</text>
</comment>
<dbReference type="EMBL" id="JAWHQM010000042">
    <property type="protein sequence ID" value="KAK5634537.1"/>
    <property type="molecule type" value="Genomic_DNA"/>
</dbReference>
<dbReference type="Proteomes" id="UP001305414">
    <property type="component" value="Unassembled WGS sequence"/>
</dbReference>
<accession>A0AAN7Z9F2</accession>
<reference evidence="3 4" key="1">
    <citation type="submission" date="2023-10" db="EMBL/GenBank/DDBJ databases">
        <title>Draft genome sequence of Xylaria bambusicola isolate GMP-LS, the root and basal stem rot pathogen of sugarcane in Indonesia.</title>
        <authorList>
            <person name="Selvaraj P."/>
            <person name="Muralishankar V."/>
            <person name="Muruganantham S."/>
            <person name="Sp S."/>
            <person name="Haryani S."/>
            <person name="Lau K.J.X."/>
            <person name="Naqvi N.I."/>
        </authorList>
    </citation>
    <scope>NUCLEOTIDE SEQUENCE [LARGE SCALE GENOMIC DNA]</scope>
    <source>
        <strain evidence="3">GMP-LS</strain>
    </source>
</reference>
<sequence length="63" mass="6878">MTMLTQRQQQQHSCPAIHPATSPAPSRETNELRQSLLELVDGDLVAFNVIIPFVVAFAAAFGI</sequence>
<protein>
    <submittedName>
        <fullName evidence="3">Uncharacterized protein</fullName>
    </submittedName>
</protein>
<keyword evidence="2" id="KW-0812">Transmembrane</keyword>
<name>A0AAN7Z9F2_9PEZI</name>
<evidence type="ECO:0000313" key="3">
    <source>
        <dbReference type="EMBL" id="KAK5634537.1"/>
    </source>
</evidence>
<organism evidence="3 4">
    <name type="scientific">Xylaria bambusicola</name>
    <dbReference type="NCBI Taxonomy" id="326684"/>
    <lineage>
        <taxon>Eukaryota</taxon>
        <taxon>Fungi</taxon>
        <taxon>Dikarya</taxon>
        <taxon>Ascomycota</taxon>
        <taxon>Pezizomycotina</taxon>
        <taxon>Sordariomycetes</taxon>
        <taxon>Xylariomycetidae</taxon>
        <taxon>Xylariales</taxon>
        <taxon>Xylariaceae</taxon>
        <taxon>Xylaria</taxon>
    </lineage>
</organism>
<evidence type="ECO:0000313" key="4">
    <source>
        <dbReference type="Proteomes" id="UP001305414"/>
    </source>
</evidence>
<evidence type="ECO:0000256" key="2">
    <source>
        <dbReference type="SAM" id="Phobius"/>
    </source>
</evidence>
<dbReference type="AlphaFoldDB" id="A0AAN7Z9F2"/>
<keyword evidence="2" id="KW-0472">Membrane</keyword>
<keyword evidence="4" id="KW-1185">Reference proteome</keyword>
<feature type="compositionally biased region" description="Polar residues" evidence="1">
    <location>
        <begin position="1"/>
        <end position="13"/>
    </location>
</feature>
<gene>
    <name evidence="3" type="ORF">RRF57_010250</name>
</gene>